<dbReference type="AlphaFoldDB" id="A0A0J1FQP6"/>
<gene>
    <name evidence="2" type="ORF">DEAC_c24600</name>
</gene>
<evidence type="ECO:0000259" key="1">
    <source>
        <dbReference type="Pfam" id="PF05175"/>
    </source>
</evidence>
<dbReference type="InterPro" id="IPR029063">
    <property type="entry name" value="SAM-dependent_MTases_sf"/>
</dbReference>
<evidence type="ECO:0000313" key="2">
    <source>
        <dbReference type="EMBL" id="KLU65830.1"/>
    </source>
</evidence>
<dbReference type="GO" id="GO:0008168">
    <property type="term" value="F:methyltransferase activity"/>
    <property type="evidence" value="ECO:0007669"/>
    <property type="project" value="UniProtKB-KW"/>
</dbReference>
<reference evidence="2 3" key="1">
    <citation type="submission" date="2015-06" db="EMBL/GenBank/DDBJ databases">
        <title>Draft genome of the moderately acidophilic sulfate reducer Candidatus Desulfosporosinus acididurans strain M1.</title>
        <authorList>
            <person name="Poehlein A."/>
            <person name="Petzsch P."/>
            <person name="Johnson B.D."/>
            <person name="Schloemann M."/>
            <person name="Daniel R."/>
            <person name="Muehling M."/>
        </authorList>
    </citation>
    <scope>NUCLEOTIDE SEQUENCE [LARGE SCALE GENOMIC DNA]</scope>
    <source>
        <strain evidence="2 3">M1</strain>
    </source>
</reference>
<evidence type="ECO:0000313" key="3">
    <source>
        <dbReference type="Proteomes" id="UP000036356"/>
    </source>
</evidence>
<dbReference type="STRING" id="476652.DEAC_c24600"/>
<organism evidence="2 3">
    <name type="scientific">Desulfosporosinus acididurans</name>
    <dbReference type="NCBI Taxonomy" id="476652"/>
    <lineage>
        <taxon>Bacteria</taxon>
        <taxon>Bacillati</taxon>
        <taxon>Bacillota</taxon>
        <taxon>Clostridia</taxon>
        <taxon>Eubacteriales</taxon>
        <taxon>Desulfitobacteriaceae</taxon>
        <taxon>Desulfosporosinus</taxon>
    </lineage>
</organism>
<feature type="domain" description="Methyltransferase small" evidence="1">
    <location>
        <begin position="34"/>
        <end position="176"/>
    </location>
</feature>
<keyword evidence="3" id="KW-1185">Reference proteome</keyword>
<keyword evidence="2" id="KW-0808">Transferase</keyword>
<dbReference type="EMBL" id="LDZY01000007">
    <property type="protein sequence ID" value="KLU65830.1"/>
    <property type="molecule type" value="Genomic_DNA"/>
</dbReference>
<comment type="caution">
    <text evidence="2">The sequence shown here is derived from an EMBL/GenBank/DDBJ whole genome shotgun (WGS) entry which is preliminary data.</text>
</comment>
<dbReference type="PATRIC" id="fig|476652.3.peg.2567"/>
<proteinExistence type="predicted"/>
<dbReference type="RefSeq" id="WP_047810281.1">
    <property type="nucleotide sequence ID" value="NZ_LDZY01000007.1"/>
</dbReference>
<protein>
    <submittedName>
        <fullName evidence="2">Methyltransferase small domain protein</fullName>
    </submittedName>
</protein>
<accession>A0A0J1FQP6</accession>
<name>A0A0J1FQP6_9FIRM</name>
<dbReference type="GO" id="GO:0032259">
    <property type="term" value="P:methylation"/>
    <property type="evidence" value="ECO:0007669"/>
    <property type="project" value="UniProtKB-KW"/>
</dbReference>
<dbReference type="Pfam" id="PF05175">
    <property type="entry name" value="MTS"/>
    <property type="match status" value="1"/>
</dbReference>
<keyword evidence="2" id="KW-0489">Methyltransferase</keyword>
<dbReference type="InterPro" id="IPR007848">
    <property type="entry name" value="Small_mtfrase_dom"/>
</dbReference>
<dbReference type="SUPFAM" id="SSF53335">
    <property type="entry name" value="S-adenosyl-L-methionine-dependent methyltransferases"/>
    <property type="match status" value="1"/>
</dbReference>
<dbReference type="CDD" id="cd02440">
    <property type="entry name" value="AdoMet_MTases"/>
    <property type="match status" value="1"/>
</dbReference>
<sequence length="193" mass="21728">MSIKNSNLALNSANKLFFLRKFIESPFQIGSVTPSSKFLAAKMLEPLDWRSIRSIAELGAGTGVFTKYIDSFKHPDCKAAVFEKDHEMRCKLKTCYPEMMYFEDALALSEQLQAAEIGSLDAVVSGLPFTLFEASVRKRIIDGVINSLKPNGIFVTFQYSLQMKTMLMNNFSQVEISFVPLNIPPAFVYVCRK</sequence>
<dbReference type="Gene3D" id="3.40.50.150">
    <property type="entry name" value="Vaccinia Virus protein VP39"/>
    <property type="match status" value="1"/>
</dbReference>
<dbReference type="Proteomes" id="UP000036356">
    <property type="component" value="Unassembled WGS sequence"/>
</dbReference>